<keyword evidence="2" id="KW-0472">Membrane</keyword>
<reference evidence="3" key="1">
    <citation type="submission" date="2023-08" db="EMBL/GenBank/DDBJ databases">
        <authorList>
            <person name="Chen Y."/>
            <person name="Shah S."/>
            <person name="Dougan E. K."/>
            <person name="Thang M."/>
            <person name="Chan C."/>
        </authorList>
    </citation>
    <scope>NUCLEOTIDE SEQUENCE</scope>
</reference>
<feature type="compositionally biased region" description="Polar residues" evidence="1">
    <location>
        <begin position="17"/>
        <end position="31"/>
    </location>
</feature>
<accession>A0AA36I3G1</accession>
<keyword evidence="4" id="KW-1185">Reference proteome</keyword>
<name>A0AA36I3G1_9DINO</name>
<keyword evidence="2" id="KW-1133">Transmembrane helix</keyword>
<gene>
    <name evidence="3" type="ORF">EVOR1521_LOCUS7805</name>
</gene>
<dbReference type="Proteomes" id="UP001178507">
    <property type="component" value="Unassembled WGS sequence"/>
</dbReference>
<protein>
    <submittedName>
        <fullName evidence="3">Uncharacterized protein</fullName>
    </submittedName>
</protein>
<feature type="transmembrane region" description="Helical" evidence="2">
    <location>
        <begin position="47"/>
        <end position="69"/>
    </location>
</feature>
<dbReference type="EMBL" id="CAUJNA010000646">
    <property type="protein sequence ID" value="CAJ1379616.1"/>
    <property type="molecule type" value="Genomic_DNA"/>
</dbReference>
<proteinExistence type="predicted"/>
<dbReference type="AlphaFoldDB" id="A0AA36I3G1"/>
<organism evidence="3 4">
    <name type="scientific">Effrenium voratum</name>
    <dbReference type="NCBI Taxonomy" id="2562239"/>
    <lineage>
        <taxon>Eukaryota</taxon>
        <taxon>Sar</taxon>
        <taxon>Alveolata</taxon>
        <taxon>Dinophyceae</taxon>
        <taxon>Suessiales</taxon>
        <taxon>Symbiodiniaceae</taxon>
        <taxon>Effrenium</taxon>
    </lineage>
</organism>
<feature type="region of interest" description="Disordered" evidence="1">
    <location>
        <begin position="1"/>
        <end position="31"/>
    </location>
</feature>
<evidence type="ECO:0000313" key="4">
    <source>
        <dbReference type="Proteomes" id="UP001178507"/>
    </source>
</evidence>
<evidence type="ECO:0000256" key="2">
    <source>
        <dbReference type="SAM" id="Phobius"/>
    </source>
</evidence>
<keyword evidence="2" id="KW-0812">Transmembrane</keyword>
<sequence>MAPRFSSKLMSPRLASRSGTGRSLNWTENGGSTSLPWQVPSTHRAKALMAILATLALAPLLGFVTPAIATKHVLVVEILQQGATLMAFTPLRPRRAACRGMEDGAAVVRLLAFLLKALFTTPSPSLSPTRPTCQSHLGAATRADAAHPTNDTPAALKVSGCRRLNAQEHTPCARSGYGNWGPGKAKETIRSLSRLKQL</sequence>
<evidence type="ECO:0000256" key="1">
    <source>
        <dbReference type="SAM" id="MobiDB-lite"/>
    </source>
</evidence>
<evidence type="ECO:0000313" key="3">
    <source>
        <dbReference type="EMBL" id="CAJ1379616.1"/>
    </source>
</evidence>
<comment type="caution">
    <text evidence="3">The sequence shown here is derived from an EMBL/GenBank/DDBJ whole genome shotgun (WGS) entry which is preliminary data.</text>
</comment>